<dbReference type="GO" id="GO:0005525">
    <property type="term" value="F:GTP binding"/>
    <property type="evidence" value="ECO:0007669"/>
    <property type="project" value="UniProtKB-KW"/>
</dbReference>
<dbReference type="SUPFAM" id="SSF52540">
    <property type="entry name" value="P-loop containing nucleoside triphosphate hydrolases"/>
    <property type="match status" value="1"/>
</dbReference>
<keyword evidence="1" id="KW-0547">Nucleotide-binding</keyword>
<dbReference type="InterPro" id="IPR015894">
    <property type="entry name" value="Guanylate-bd_N"/>
</dbReference>
<keyword evidence="3" id="KW-0342">GTP-binding</keyword>
<gene>
    <name evidence="7" type="ORF">AMORRO_LOCUS10352</name>
</gene>
<dbReference type="Pfam" id="PF02263">
    <property type="entry name" value="GBP"/>
    <property type="match status" value="1"/>
</dbReference>
<dbReference type="OrthoDB" id="8954335at2759"/>
<organism evidence="7 8">
    <name type="scientific">Acaulospora morrowiae</name>
    <dbReference type="NCBI Taxonomy" id="94023"/>
    <lineage>
        <taxon>Eukaryota</taxon>
        <taxon>Fungi</taxon>
        <taxon>Fungi incertae sedis</taxon>
        <taxon>Mucoromycota</taxon>
        <taxon>Glomeromycotina</taxon>
        <taxon>Glomeromycetes</taxon>
        <taxon>Diversisporales</taxon>
        <taxon>Acaulosporaceae</taxon>
        <taxon>Acaulospora</taxon>
    </lineage>
</organism>
<keyword evidence="5" id="KW-0175">Coiled coil</keyword>
<accession>A0A9N9E0R2</accession>
<dbReference type="AlphaFoldDB" id="A0A9N9E0R2"/>
<evidence type="ECO:0000256" key="1">
    <source>
        <dbReference type="ARBA" id="ARBA00022741"/>
    </source>
</evidence>
<dbReference type="InterPro" id="IPR027417">
    <property type="entry name" value="P-loop_NTPase"/>
</dbReference>
<comment type="caution">
    <text evidence="7">The sequence shown here is derived from an EMBL/GenBank/DDBJ whole genome shotgun (WGS) entry which is preliminary data.</text>
</comment>
<dbReference type="PROSITE" id="PS51715">
    <property type="entry name" value="G_GB1_RHD3"/>
    <property type="match status" value="1"/>
</dbReference>
<evidence type="ECO:0000256" key="3">
    <source>
        <dbReference type="ARBA" id="ARBA00023134"/>
    </source>
</evidence>
<protein>
    <submittedName>
        <fullName evidence="7">921_t:CDS:1</fullName>
    </submittedName>
</protein>
<dbReference type="Proteomes" id="UP000789342">
    <property type="component" value="Unassembled WGS sequence"/>
</dbReference>
<evidence type="ECO:0000313" key="8">
    <source>
        <dbReference type="Proteomes" id="UP000789342"/>
    </source>
</evidence>
<name>A0A9N9E0R2_9GLOM</name>
<feature type="coiled-coil region" evidence="5">
    <location>
        <begin position="463"/>
        <end position="536"/>
    </location>
</feature>
<feature type="non-terminal residue" evidence="7">
    <location>
        <position position="600"/>
    </location>
</feature>
<evidence type="ECO:0000313" key="7">
    <source>
        <dbReference type="EMBL" id="CAG8659678.1"/>
    </source>
</evidence>
<comment type="similarity">
    <text evidence="4">Belongs to the TRAFAC class dynamin-like GTPase superfamily. GB1/RHD3 GTPase family.</text>
</comment>
<dbReference type="PANTHER" id="PTHR10751">
    <property type="entry name" value="GUANYLATE BINDING PROTEIN"/>
    <property type="match status" value="1"/>
</dbReference>
<evidence type="ECO:0000259" key="6">
    <source>
        <dbReference type="PROSITE" id="PS51715"/>
    </source>
</evidence>
<evidence type="ECO:0000256" key="4">
    <source>
        <dbReference type="PROSITE-ProRule" id="PRU01052"/>
    </source>
</evidence>
<dbReference type="InterPro" id="IPR036543">
    <property type="entry name" value="Guanylate-bd_C_sf"/>
</dbReference>
<keyword evidence="2" id="KW-0378">Hydrolase</keyword>
<sequence length="600" mass="68882">GKNAFGEAIKFRGGKPIKLLNYDQEKEEIHINESALNILNEIDEPVAVIAIVGSFRRGKSWFANVLHGRHDGFELGAELEGCTRGIDMWDAPFLHEGKRVIVLDCEGIDEPRQDQRWATKLFVLSLVLSSSFIYNINGIVGKSDIGKLFLMTDLTKYINPPKDSKIFPRLVVLLRDFMLKSPDDFREYFLQRLDEANSDAANGIREYFEDFDVYGLPYPGVQREQLQYMDRVNTDSLDLDFVSEVVQSVNGVLSKVKPKYIGSSSMSGATFSKFLVECVEKLNDPENQIRLSIPDEYNSVIIYVAQRTIQKCGGIYMSTMEKEIETLKFPIQWSEFGSVHNKAFNIAETEFSKSIIGTAPQIVNFQLEFQTEIENMKKKLQQANSEALFDHNNLLAENLWESYVKNGLNSDNPFSSKEDFEEAVGIFEVESEDLMIPSPEADKVIADFKSKKYKDAVNKLESIGVLQSKLAEEMRTNQDAQQKLLECSARENEMITKLEDLKSEREEMKHQFEKKMEEMNNTLQEQDIRNQRILGEIKEERELAALMLESAKDHAIIEYEKELAKLKKDKEYWRDILKSCIPVVEVGLKFLMAIFVKKYL</sequence>
<dbReference type="InterPro" id="IPR030386">
    <property type="entry name" value="G_GB1_RHD3_dom"/>
</dbReference>
<dbReference type="EMBL" id="CAJVPV010011285">
    <property type="protein sequence ID" value="CAG8659678.1"/>
    <property type="molecule type" value="Genomic_DNA"/>
</dbReference>
<evidence type="ECO:0000256" key="2">
    <source>
        <dbReference type="ARBA" id="ARBA00022801"/>
    </source>
</evidence>
<dbReference type="Gene3D" id="3.40.50.300">
    <property type="entry name" value="P-loop containing nucleotide triphosphate hydrolases"/>
    <property type="match status" value="1"/>
</dbReference>
<dbReference type="GO" id="GO:0003924">
    <property type="term" value="F:GTPase activity"/>
    <property type="evidence" value="ECO:0007669"/>
    <property type="project" value="InterPro"/>
</dbReference>
<evidence type="ECO:0000256" key="5">
    <source>
        <dbReference type="SAM" id="Coils"/>
    </source>
</evidence>
<keyword evidence="8" id="KW-1185">Reference proteome</keyword>
<dbReference type="SUPFAM" id="SSF48340">
    <property type="entry name" value="Interferon-induced guanylate-binding protein 1 (GBP1), C-terminal domain"/>
    <property type="match status" value="1"/>
</dbReference>
<reference evidence="7" key="1">
    <citation type="submission" date="2021-06" db="EMBL/GenBank/DDBJ databases">
        <authorList>
            <person name="Kallberg Y."/>
            <person name="Tangrot J."/>
            <person name="Rosling A."/>
        </authorList>
    </citation>
    <scope>NUCLEOTIDE SEQUENCE</scope>
    <source>
        <strain evidence="7">CL551</strain>
    </source>
</reference>
<proteinExistence type="inferred from homology"/>
<feature type="domain" description="GB1/RHD3-type G" evidence="6">
    <location>
        <begin position="43"/>
        <end position="265"/>
    </location>
</feature>